<evidence type="ECO:0000313" key="2">
    <source>
        <dbReference type="Proteomes" id="UP000281118"/>
    </source>
</evidence>
<evidence type="ECO:0000313" key="1">
    <source>
        <dbReference type="EMBL" id="RUR67540.1"/>
    </source>
</evidence>
<dbReference type="RefSeq" id="WP_126021679.1">
    <property type="nucleotide sequence ID" value="NZ_RXFT01000003.1"/>
</dbReference>
<sequence length="756" mass="82213">MNAQNLLQQAPWLAGFFGPGNGLTWTEISSGRSAWTPWLRPWLALVEAGQADRGLVLPAVDDDGLLTWYGFASTPQDASALAEQVSSFLGPGMVDFDQTQSLVPSAPHEQVLIDQFRGHVKMIRLRIDANEVAAKASLSMLAELLLRRPARSRLSARPFGEVRTAFEQAIATGDEARARHCIDELRGTGRLSATNERFLDVRLRTACGQAAALVHDVSTMSMLADAYLPTRVLRDVVEALYAVHLARLPTDAAPEQWIEAYRGNLHRHDRLLRARRGMRSPLVLRTFLLRECDKTPAEMDRAEAKALHDALLAAPGHDEWATRIWNWALGRMPVDAGGQASASATTPFPVPAVSLNTAEGQLAHWLVAPPSLQALAALLRCALEIGTIDAAAHVISALRTFPSNIVECMAPVHQRMRTMLEDLVPQTEAAPTDWTGWAQRCVFSAPADAAGIAALAEQGAEEWDHAAWLADPSRVETFVDMLQGHGNALRPHLFTIYGSLCDLQDQPSALSKLVLQLLTLVALDHPEVSQLPTLSEWVSVLVRLGASRATLDEAAEAVHAAWDEVKSMTALDWACDVIETLASAPRRSNGPLDAFYSEVIGFASGHRHRLSGVQDRILTLLSGDFGLEWVPLVRPMNDATESAAAPRSFEGESIGIYTLQESIVARLRSAISAMLPGAALAFNHDHVATPALEHMAHHSTVVVFAWRRAKHQAAYCVQAQRPVGAPLLMPAGTGSASILRELCGYYGISMDEQILS</sequence>
<dbReference type="OrthoDB" id="6637803at2"/>
<organism evidence="1 2">
    <name type="scientific">Variovorax guangxiensis</name>
    <dbReference type="NCBI Taxonomy" id="1775474"/>
    <lineage>
        <taxon>Bacteria</taxon>
        <taxon>Pseudomonadati</taxon>
        <taxon>Pseudomonadota</taxon>
        <taxon>Betaproteobacteria</taxon>
        <taxon>Burkholderiales</taxon>
        <taxon>Comamonadaceae</taxon>
        <taxon>Variovorax</taxon>
    </lineage>
</organism>
<dbReference type="InterPro" id="IPR049807">
    <property type="entry name" value="DpdD-like"/>
</dbReference>
<dbReference type="NCBIfam" id="NF041061">
    <property type="entry name" value="DpdD"/>
    <property type="match status" value="1"/>
</dbReference>
<gene>
    <name evidence="1" type="ORF">EJP67_10785</name>
</gene>
<comment type="caution">
    <text evidence="1">The sequence shown here is derived from an EMBL/GenBank/DDBJ whole genome shotgun (WGS) entry which is preliminary data.</text>
</comment>
<name>A0A433MJ64_9BURK</name>
<protein>
    <submittedName>
        <fullName evidence="1">Uncharacterized protein</fullName>
    </submittedName>
</protein>
<reference evidence="1 2" key="1">
    <citation type="submission" date="2018-12" db="EMBL/GenBank/DDBJ databases">
        <title>The genome sequences of Variovorax guangxiensis DSM 27352.</title>
        <authorList>
            <person name="Gao J."/>
            <person name="Sun J."/>
        </authorList>
    </citation>
    <scope>NUCLEOTIDE SEQUENCE [LARGE SCALE GENOMIC DNA]</scope>
    <source>
        <strain evidence="1 2">DSM 27352</strain>
    </source>
</reference>
<dbReference type="Proteomes" id="UP000281118">
    <property type="component" value="Unassembled WGS sequence"/>
</dbReference>
<proteinExistence type="predicted"/>
<dbReference type="AlphaFoldDB" id="A0A433MJ64"/>
<dbReference type="EMBL" id="RXFT01000003">
    <property type="protein sequence ID" value="RUR67540.1"/>
    <property type="molecule type" value="Genomic_DNA"/>
</dbReference>
<accession>A0A433MJ64</accession>